<dbReference type="PANTHER" id="PTHR11999">
    <property type="entry name" value="GROUP II PYRIDOXAL-5-PHOSPHATE DECARBOXYLASE"/>
    <property type="match status" value="1"/>
</dbReference>
<keyword evidence="5 7" id="KW-0456">Lyase</keyword>
<keyword evidence="4 6" id="KW-0663">Pyridoxal phosphate</keyword>
<dbReference type="OrthoDB" id="9803665at2"/>
<evidence type="ECO:0000256" key="3">
    <source>
        <dbReference type="ARBA" id="ARBA00022793"/>
    </source>
</evidence>
<accession>A0A2P2EA45</accession>
<keyword evidence="3" id="KW-0210">Decarboxylase</keyword>
<dbReference type="InterPro" id="IPR015424">
    <property type="entry name" value="PyrdxlP-dep_Trfase"/>
</dbReference>
<evidence type="ECO:0000256" key="4">
    <source>
        <dbReference type="ARBA" id="ARBA00022898"/>
    </source>
</evidence>
<comment type="similarity">
    <text evidence="2 7">Belongs to the group II decarboxylase family.</text>
</comment>
<keyword evidence="9" id="KW-1185">Reference proteome</keyword>
<dbReference type="GO" id="GO:0019752">
    <property type="term" value="P:carboxylic acid metabolic process"/>
    <property type="evidence" value="ECO:0007669"/>
    <property type="project" value="InterPro"/>
</dbReference>
<dbReference type="EMBL" id="BFBR01000004">
    <property type="protein sequence ID" value="GBF57924.1"/>
    <property type="molecule type" value="Genomic_DNA"/>
</dbReference>
<dbReference type="PANTHER" id="PTHR11999:SF70">
    <property type="entry name" value="MIP05841P"/>
    <property type="match status" value="1"/>
</dbReference>
<dbReference type="GO" id="GO:0033983">
    <property type="term" value="F:diaminobutyrate decarboxylase activity"/>
    <property type="evidence" value="ECO:0007669"/>
    <property type="project" value="UniProtKB-EC"/>
</dbReference>
<proteinExistence type="inferred from homology"/>
<evidence type="ECO:0000256" key="2">
    <source>
        <dbReference type="ARBA" id="ARBA00009533"/>
    </source>
</evidence>
<evidence type="ECO:0000313" key="8">
    <source>
        <dbReference type="EMBL" id="GBF57924.1"/>
    </source>
</evidence>
<dbReference type="InterPro" id="IPR015422">
    <property type="entry name" value="PyrdxlP-dep_Trfase_small"/>
</dbReference>
<dbReference type="InterPro" id="IPR002129">
    <property type="entry name" value="PyrdxlP-dep_de-COase"/>
</dbReference>
<sequence length="454" mass="49158">MEELDLIGRADTYAADYLASVTHRRVFPDQMAIQALSAFDEPLPQQGCDGLETLALMAGTGSPGTVTSNGPHYFGFVVGATLPIAAAAERLMLAWDQCASSFNNSPIAAKLESVAAEWILDALDLPRQSAVGFGTSATASTVSCLTAARRSLLERHGWNFDEDGLVHAPEVKVIVSDLAHVTVKKALRILGFGINRLLIARTDSFGRIDPDQLPPMDDMTILCLQAGEVNTGEFDPFSTLIPKAKQAGAWVHVDGAFGLWARATPLAADLARDVDQADSWTTDGHKWLNTPYDGAMAICRDPTALAKAMNSDAAYAMASVNAQKNLTLEFSRRARGIPVWAALRSLGRNGIASMIERHIDQAQKIGQALKAEGFDILNRIVLNQVLVRCDDDQTTLAIQKLVSDSGRAWFGTTIWRGRPAFRISVSSWRTQDADIDDLVSTIIEARDTIRHAAS</sequence>
<evidence type="ECO:0000256" key="6">
    <source>
        <dbReference type="PIRSR" id="PIRSR602129-50"/>
    </source>
</evidence>
<comment type="cofactor">
    <cofactor evidence="1 6 7">
        <name>pyridoxal 5'-phosphate</name>
        <dbReference type="ChEBI" id="CHEBI:597326"/>
    </cofactor>
</comment>
<feature type="modified residue" description="N6-(pyridoxal phosphate)lysine" evidence="6">
    <location>
        <position position="286"/>
    </location>
</feature>
<dbReference type="Pfam" id="PF00282">
    <property type="entry name" value="Pyridoxal_deC"/>
    <property type="match status" value="1"/>
</dbReference>
<evidence type="ECO:0000256" key="1">
    <source>
        <dbReference type="ARBA" id="ARBA00001933"/>
    </source>
</evidence>
<dbReference type="EC" id="4.1.1.86" evidence="8"/>
<dbReference type="Gene3D" id="3.90.1150.10">
    <property type="entry name" value="Aspartate Aminotransferase, domain 1"/>
    <property type="match status" value="1"/>
</dbReference>
<dbReference type="GO" id="GO:0030170">
    <property type="term" value="F:pyridoxal phosphate binding"/>
    <property type="evidence" value="ECO:0007669"/>
    <property type="project" value="InterPro"/>
</dbReference>
<dbReference type="Gene3D" id="3.40.640.10">
    <property type="entry name" value="Type I PLP-dependent aspartate aminotransferase-like (Major domain)"/>
    <property type="match status" value="1"/>
</dbReference>
<protein>
    <submittedName>
        <fullName evidence="8">L-2,4-diaminobutyrate decarboxylase</fullName>
        <ecNumber evidence="8">4.1.1.86</ecNumber>
    </submittedName>
</protein>
<comment type="caution">
    <text evidence="8">The sequence shown here is derived from an EMBL/GenBank/DDBJ whole genome shotgun (WGS) entry which is preliminary data.</text>
</comment>
<organism evidence="8 9">
    <name type="scientific">Candidatus Phycosocius bacilliformis</name>
    <dbReference type="NCBI Taxonomy" id="1445552"/>
    <lineage>
        <taxon>Bacteria</taxon>
        <taxon>Pseudomonadati</taxon>
        <taxon>Pseudomonadota</taxon>
        <taxon>Alphaproteobacteria</taxon>
        <taxon>Caulobacterales</taxon>
        <taxon>Caulobacterales incertae sedis</taxon>
        <taxon>Candidatus Phycosocius</taxon>
    </lineage>
</organism>
<evidence type="ECO:0000256" key="5">
    <source>
        <dbReference type="ARBA" id="ARBA00023239"/>
    </source>
</evidence>
<evidence type="ECO:0000313" key="9">
    <source>
        <dbReference type="Proteomes" id="UP000245086"/>
    </source>
</evidence>
<dbReference type="InterPro" id="IPR010977">
    <property type="entry name" value="Aromatic_deC"/>
</dbReference>
<evidence type="ECO:0000256" key="7">
    <source>
        <dbReference type="RuleBase" id="RU000382"/>
    </source>
</evidence>
<dbReference type="SUPFAM" id="SSF53383">
    <property type="entry name" value="PLP-dependent transferases"/>
    <property type="match status" value="1"/>
</dbReference>
<name>A0A2P2EA45_9PROT</name>
<dbReference type="RefSeq" id="WP_108984790.1">
    <property type="nucleotide sequence ID" value="NZ_BFBR01000004.1"/>
</dbReference>
<dbReference type="Proteomes" id="UP000245086">
    <property type="component" value="Unassembled WGS sequence"/>
</dbReference>
<gene>
    <name evidence="8" type="primary">ddc</name>
    <name evidence="8" type="ORF">PbB2_01595</name>
</gene>
<dbReference type="InterPro" id="IPR015421">
    <property type="entry name" value="PyrdxlP-dep_Trfase_major"/>
</dbReference>
<dbReference type="AlphaFoldDB" id="A0A2P2EA45"/>
<reference evidence="8 9" key="1">
    <citation type="journal article" date="2018" name="Genome Announc.">
        <title>Draft Genome Sequence of "Candidatus Phycosocius bacilliformis," an Alphaproteobacterial Ectosymbiont of the Hydrocarbon-Producing Green Alga Botryococcus braunii.</title>
        <authorList>
            <person name="Tanabe Y."/>
            <person name="Yamaguchi H."/>
            <person name="Watanabe M.M."/>
        </authorList>
    </citation>
    <scope>NUCLEOTIDE SEQUENCE [LARGE SCALE GENOMIC DNA]</scope>
    <source>
        <strain evidence="8 9">BOTRYCO-2</strain>
    </source>
</reference>